<dbReference type="RefSeq" id="WP_158274015.1">
    <property type="nucleotide sequence ID" value="NZ_BMEZ01000006.1"/>
</dbReference>
<evidence type="ECO:0000313" key="1">
    <source>
        <dbReference type="EMBL" id="PTX49802.1"/>
    </source>
</evidence>
<proteinExistence type="predicted"/>
<dbReference type="AlphaFoldDB" id="A0A2T6B1A1"/>
<dbReference type="EMBL" id="QBKN01000006">
    <property type="protein sequence ID" value="PTX49802.1"/>
    <property type="molecule type" value="Genomic_DNA"/>
</dbReference>
<dbReference type="Pfam" id="PF03692">
    <property type="entry name" value="CxxCxxCC"/>
    <property type="match status" value="1"/>
</dbReference>
<name>A0A2T6B1A1_9RHOB</name>
<dbReference type="Proteomes" id="UP000244069">
    <property type="component" value="Unassembled WGS sequence"/>
</dbReference>
<gene>
    <name evidence="1" type="ORF">C8N44_106180</name>
</gene>
<dbReference type="OrthoDB" id="259086at2"/>
<keyword evidence="2" id="KW-1185">Reference proteome</keyword>
<organism evidence="1 2">
    <name type="scientific">Allosediminivita pacifica</name>
    <dbReference type="NCBI Taxonomy" id="1267769"/>
    <lineage>
        <taxon>Bacteria</taxon>
        <taxon>Pseudomonadati</taxon>
        <taxon>Pseudomonadota</taxon>
        <taxon>Alphaproteobacteria</taxon>
        <taxon>Rhodobacterales</taxon>
        <taxon>Paracoccaceae</taxon>
        <taxon>Allosediminivita</taxon>
    </lineage>
</organism>
<comment type="caution">
    <text evidence="1">The sequence shown here is derived from an EMBL/GenBank/DDBJ whole genome shotgun (WGS) entry which is preliminary data.</text>
</comment>
<evidence type="ECO:0000313" key="2">
    <source>
        <dbReference type="Proteomes" id="UP000244069"/>
    </source>
</evidence>
<protein>
    <submittedName>
        <fullName evidence="1">Putative zinc-or iron-chelating protein</fullName>
    </submittedName>
</protein>
<accession>A0A2T6B1A1</accession>
<dbReference type="InterPro" id="IPR005358">
    <property type="entry name" value="Puta_zinc/iron-chelating_dom"/>
</dbReference>
<reference evidence="1 2" key="1">
    <citation type="submission" date="2018-04" db="EMBL/GenBank/DDBJ databases">
        <title>Genomic Encyclopedia of Archaeal and Bacterial Type Strains, Phase II (KMG-II): from individual species to whole genera.</title>
        <authorList>
            <person name="Goeker M."/>
        </authorList>
    </citation>
    <scope>NUCLEOTIDE SEQUENCE [LARGE SCALE GENOMIC DNA]</scope>
    <source>
        <strain evidence="1 2">DSM 29329</strain>
    </source>
</reference>
<sequence>MSAKAPRSISALSARLKSARLKGPTTQATERARRMLGVYLESAEAHGVPFRDLVGQLASGTAALRIAGAELEQQAADPAGPMAEADCSMGCAFCCILSDDGGTVTEAEARQVHAALAPVAGSPDGRDWHPRACAALDPETRLCRIYEARPLLCRTYLSRDVEACKEIAEGTPAAGAGVLGAQGVMLSAQALARAMLKGLTSVPSYALAVVTAGAADGEDIETTLARARQKPRGLEDERARLSGF</sequence>